<evidence type="ECO:0000256" key="4">
    <source>
        <dbReference type="ARBA" id="ARBA00022692"/>
    </source>
</evidence>
<evidence type="ECO:0000256" key="8">
    <source>
        <dbReference type="SAM" id="Phobius"/>
    </source>
</evidence>
<feature type="transmembrane region" description="Helical" evidence="8">
    <location>
        <begin position="107"/>
        <end position="127"/>
    </location>
</feature>
<dbReference type="GO" id="GO:0046872">
    <property type="term" value="F:metal ion binding"/>
    <property type="evidence" value="ECO:0007669"/>
    <property type="project" value="UniProtKB-KW"/>
</dbReference>
<keyword evidence="5 8" id="KW-1133">Transmembrane helix</keyword>
<dbReference type="GO" id="GO:0016780">
    <property type="term" value="F:phosphotransferase activity, for other substituted phosphate groups"/>
    <property type="evidence" value="ECO:0007669"/>
    <property type="project" value="InterPro"/>
</dbReference>
<dbReference type="GO" id="GO:0009103">
    <property type="term" value="P:lipopolysaccharide biosynthetic process"/>
    <property type="evidence" value="ECO:0007669"/>
    <property type="project" value="TreeGrafter"/>
</dbReference>
<keyword evidence="2" id="KW-1003">Cell membrane</keyword>
<keyword evidence="10" id="KW-1185">Reference proteome</keyword>
<keyword evidence="3 9" id="KW-0808">Transferase</keyword>
<evidence type="ECO:0000256" key="3">
    <source>
        <dbReference type="ARBA" id="ARBA00022679"/>
    </source>
</evidence>
<feature type="transmembrane region" description="Helical" evidence="8">
    <location>
        <begin position="313"/>
        <end position="334"/>
    </location>
</feature>
<dbReference type="Pfam" id="PF00953">
    <property type="entry name" value="Glycos_transf_4"/>
    <property type="match status" value="1"/>
</dbReference>
<dbReference type="PANTHER" id="PTHR22926">
    <property type="entry name" value="PHOSPHO-N-ACETYLMURAMOYL-PENTAPEPTIDE-TRANSFERASE"/>
    <property type="match status" value="1"/>
</dbReference>
<dbReference type="EMBL" id="JAAOIV010000008">
    <property type="protein sequence ID" value="NHN56378.1"/>
    <property type="molecule type" value="Genomic_DNA"/>
</dbReference>
<feature type="transmembrane region" description="Helical" evidence="8">
    <location>
        <begin position="260"/>
        <end position="284"/>
    </location>
</feature>
<sequence>MREYLLVCVIAAAITFVVTPAVRLVAVRAGAVTPVRGRDVHSVPIPRLGGVAMLVGFAAAAIVAAQLPKLGPLIRSREVLGIGVAALLITVLGALDDFVDLDAITKFAGQIVVAGIMTFAGVQMTLVPFAGTQTILPQWMLVALTVLIVIASTNAVNFVDGLDGLAAGMVAIAALAFFLFVYVTTPPNSEPVTVFSTAAFLAAAIIGCCVGFLPHNFHPAKLFMGDAGALLLGLLLAAATVSFTGNVDPGSSKLGASTLVVFWLPLVLPLSILALPVLDVLLAIQRRGLKFWKPDAKHLHHKMLAMGHPHRQAVVLLYLWALTVAGGVLSYVFWPVAVSTTVLAIGLLVCVALTLGLPGLGRRRSL</sequence>
<dbReference type="CDD" id="cd06853">
    <property type="entry name" value="GT_WecA_like"/>
    <property type="match status" value="1"/>
</dbReference>
<feature type="transmembrane region" description="Helical" evidence="8">
    <location>
        <begin position="79"/>
        <end position="95"/>
    </location>
</feature>
<keyword evidence="4 8" id="KW-0812">Transmembrane</keyword>
<organism evidence="9 10">
    <name type="scientific">Metallococcus carri</name>
    <dbReference type="NCBI Taxonomy" id="1656884"/>
    <lineage>
        <taxon>Bacteria</taxon>
        <taxon>Bacillati</taxon>
        <taxon>Actinomycetota</taxon>
        <taxon>Actinomycetes</taxon>
        <taxon>Micrococcales</taxon>
        <taxon>Dermacoccaceae</taxon>
        <taxon>Metallococcus</taxon>
    </lineage>
</organism>
<evidence type="ECO:0000313" key="9">
    <source>
        <dbReference type="EMBL" id="NHN56378.1"/>
    </source>
</evidence>
<feature type="transmembrane region" description="Helical" evidence="8">
    <location>
        <begin position="192"/>
        <end position="213"/>
    </location>
</feature>
<comment type="subcellular location">
    <subcellularLocation>
        <location evidence="1">Cell membrane</location>
        <topology evidence="1">Multi-pass membrane protein</topology>
    </subcellularLocation>
</comment>
<evidence type="ECO:0000256" key="6">
    <source>
        <dbReference type="ARBA" id="ARBA00023136"/>
    </source>
</evidence>
<dbReference type="Proteomes" id="UP000744769">
    <property type="component" value="Unassembled WGS sequence"/>
</dbReference>
<evidence type="ECO:0000256" key="1">
    <source>
        <dbReference type="ARBA" id="ARBA00004651"/>
    </source>
</evidence>
<dbReference type="AlphaFoldDB" id="A0A967B145"/>
<gene>
    <name evidence="9" type="ORF">G9U51_11375</name>
</gene>
<dbReference type="GO" id="GO:0044038">
    <property type="term" value="P:cell wall macromolecule biosynthetic process"/>
    <property type="evidence" value="ECO:0007669"/>
    <property type="project" value="TreeGrafter"/>
</dbReference>
<dbReference type="GO" id="GO:0071555">
    <property type="term" value="P:cell wall organization"/>
    <property type="evidence" value="ECO:0007669"/>
    <property type="project" value="TreeGrafter"/>
</dbReference>
<dbReference type="RefSeq" id="WP_166197050.1">
    <property type="nucleotide sequence ID" value="NZ_JAAOIV010000008.1"/>
</dbReference>
<comment type="caution">
    <text evidence="9">The sequence shown here is derived from an EMBL/GenBank/DDBJ whole genome shotgun (WGS) entry which is preliminary data.</text>
</comment>
<feature type="transmembrane region" description="Helical" evidence="8">
    <location>
        <begin position="45"/>
        <end position="67"/>
    </location>
</feature>
<comment type="cofactor">
    <cofactor evidence="7">
        <name>Mg(2+)</name>
        <dbReference type="ChEBI" id="CHEBI:18420"/>
    </cofactor>
</comment>
<feature type="binding site" evidence="7">
    <location>
        <position position="157"/>
    </location>
    <ligand>
        <name>Mg(2+)</name>
        <dbReference type="ChEBI" id="CHEBI:18420"/>
    </ligand>
</feature>
<proteinExistence type="predicted"/>
<feature type="transmembrane region" description="Helical" evidence="8">
    <location>
        <begin position="340"/>
        <end position="360"/>
    </location>
</feature>
<keyword evidence="6 8" id="KW-0472">Membrane</keyword>
<dbReference type="PANTHER" id="PTHR22926:SF3">
    <property type="entry name" value="UNDECAPRENYL-PHOSPHATE ALPHA-N-ACETYLGLUCOSAMINYL 1-PHOSPHATE TRANSFERASE"/>
    <property type="match status" value="1"/>
</dbReference>
<evidence type="ECO:0000256" key="7">
    <source>
        <dbReference type="PIRSR" id="PIRSR600715-1"/>
    </source>
</evidence>
<feature type="binding site" evidence="7">
    <location>
        <position position="226"/>
    </location>
    <ligand>
        <name>Mg(2+)</name>
        <dbReference type="ChEBI" id="CHEBI:18420"/>
    </ligand>
</feature>
<evidence type="ECO:0000256" key="2">
    <source>
        <dbReference type="ARBA" id="ARBA00022475"/>
    </source>
</evidence>
<accession>A0A967B145</accession>
<keyword evidence="7" id="KW-0479">Metal-binding</keyword>
<keyword evidence="7" id="KW-0460">Magnesium</keyword>
<evidence type="ECO:0000256" key="5">
    <source>
        <dbReference type="ARBA" id="ARBA00022989"/>
    </source>
</evidence>
<evidence type="ECO:0000313" key="10">
    <source>
        <dbReference type="Proteomes" id="UP000744769"/>
    </source>
</evidence>
<feature type="transmembrane region" description="Helical" evidence="8">
    <location>
        <begin position="139"/>
        <end position="159"/>
    </location>
</feature>
<name>A0A967B145_9MICO</name>
<protein>
    <submittedName>
        <fullName evidence="9">Undecaprenyl/decaprenyl-phosphate alpha-N-acetylglucosaminyl 1-phosphate transferase</fullName>
    </submittedName>
</protein>
<feature type="transmembrane region" description="Helical" evidence="8">
    <location>
        <begin position="165"/>
        <end position="185"/>
    </location>
</feature>
<dbReference type="InterPro" id="IPR000715">
    <property type="entry name" value="Glycosyl_transferase_4"/>
</dbReference>
<dbReference type="GO" id="GO:0005886">
    <property type="term" value="C:plasma membrane"/>
    <property type="evidence" value="ECO:0007669"/>
    <property type="project" value="UniProtKB-SubCell"/>
</dbReference>
<reference evidence="9" key="1">
    <citation type="submission" date="2020-03" db="EMBL/GenBank/DDBJ databases">
        <title>Draft sequencing of Calidifontibacter sp. DB0510.</title>
        <authorList>
            <person name="Kim D.-U."/>
        </authorList>
    </citation>
    <scope>NUCLEOTIDE SEQUENCE</scope>
    <source>
        <strain evidence="9">DB0510</strain>
    </source>
</reference>